<dbReference type="GO" id="GO:0033823">
    <property type="term" value="F:procollagen glucosyltransferase activity"/>
    <property type="evidence" value="ECO:0007669"/>
    <property type="project" value="TreeGrafter"/>
</dbReference>
<keyword evidence="4" id="KW-1185">Reference proteome</keyword>
<dbReference type="Proteomes" id="UP000694541">
    <property type="component" value="Unplaced"/>
</dbReference>
<feature type="compositionally biased region" description="Low complexity" evidence="1">
    <location>
        <begin position="372"/>
        <end position="383"/>
    </location>
</feature>
<evidence type="ECO:0000313" key="3">
    <source>
        <dbReference type="Ensembl" id="ENSANIP00000018353.1"/>
    </source>
</evidence>
<dbReference type="PANTHER" id="PTHR10730:SF7">
    <property type="entry name" value="MULTIFUNCTIONAL PROCOLLAGEN LYSINE HYDROXYLASE AND GLYCOSYLTRANSFERASE LH3"/>
    <property type="match status" value="1"/>
</dbReference>
<evidence type="ECO:0000256" key="1">
    <source>
        <dbReference type="SAM" id="MobiDB-lite"/>
    </source>
</evidence>
<evidence type="ECO:0000259" key="2">
    <source>
        <dbReference type="Pfam" id="PF25342"/>
    </source>
</evidence>
<dbReference type="PANTHER" id="PTHR10730">
    <property type="entry name" value="PROCOLLAGEN-LYSINE,2-OXOGLUTARATE 5-DIOXYGENASE/GLYCOSYLTRANSFERASE 25 FAMILY MEMBER"/>
    <property type="match status" value="1"/>
</dbReference>
<feature type="region of interest" description="Disordered" evidence="1">
    <location>
        <begin position="336"/>
        <end position="359"/>
    </location>
</feature>
<reference evidence="3" key="1">
    <citation type="submission" date="2025-08" db="UniProtKB">
        <authorList>
            <consortium name="Ensembl"/>
        </authorList>
    </citation>
    <scope>IDENTIFICATION</scope>
</reference>
<feature type="region of interest" description="Disordered" evidence="1">
    <location>
        <begin position="246"/>
        <end position="278"/>
    </location>
</feature>
<name>A0A8B9N3J3_9AVES</name>
<organism evidence="3 4">
    <name type="scientific">Accipiter nisus</name>
    <name type="common">Eurasian sparrowhawk</name>
    <dbReference type="NCBI Taxonomy" id="211598"/>
    <lineage>
        <taxon>Eukaryota</taxon>
        <taxon>Metazoa</taxon>
        <taxon>Chordata</taxon>
        <taxon>Craniata</taxon>
        <taxon>Vertebrata</taxon>
        <taxon>Euteleostomi</taxon>
        <taxon>Archelosauria</taxon>
        <taxon>Archosauria</taxon>
        <taxon>Dinosauria</taxon>
        <taxon>Saurischia</taxon>
        <taxon>Theropoda</taxon>
        <taxon>Coelurosauria</taxon>
        <taxon>Aves</taxon>
        <taxon>Neognathae</taxon>
        <taxon>Neoaves</taxon>
        <taxon>Telluraves</taxon>
        <taxon>Accipitrimorphae</taxon>
        <taxon>Accipitriformes</taxon>
        <taxon>Accipitridae</taxon>
        <taxon>Accipitrinae</taxon>
        <taxon>Accipiter</taxon>
    </lineage>
</organism>
<dbReference type="InterPro" id="IPR057589">
    <property type="entry name" value="GT_PLOD"/>
</dbReference>
<dbReference type="Pfam" id="PF25342">
    <property type="entry name" value="GT_PLOD"/>
    <property type="match status" value="1"/>
</dbReference>
<dbReference type="InterPro" id="IPR050757">
    <property type="entry name" value="Collagen_mod_GT25"/>
</dbReference>
<feature type="region of interest" description="Disordered" evidence="1">
    <location>
        <begin position="371"/>
        <end position="438"/>
    </location>
</feature>
<dbReference type="AlphaFoldDB" id="A0A8B9N3J3"/>
<accession>A0A8B9N3J3</accession>
<dbReference type="GO" id="GO:0005783">
    <property type="term" value="C:endoplasmic reticulum"/>
    <property type="evidence" value="ECO:0007669"/>
    <property type="project" value="TreeGrafter"/>
</dbReference>
<feature type="domain" description="PLOD1-3-like GT" evidence="2">
    <location>
        <begin position="3"/>
        <end position="183"/>
    </location>
</feature>
<sequence>MAPLRERQDLVVLFVDSYDVVFAGGPRELLTKFWGAGARVLFSAEAFCWPQEGLAPAYPPAPGGKPYLNSGGFMGFAPAVWRLVERWRFRDDDDDQLFYTRLYLDPGLREELGLALDHYSRVFQNLNGAIDEVVLKFEPGRVRARNVAYDTLPVVIHGNGPTKLQLNYLGNYIPSGWSYEGGCGDCDLDLRPLEGVPVWGGSWGGQGGPGDCDLQPLGGGPGSPEGMGREPEGYGVSPLLPLSAGGLWGAPRGRGVPHAASPPPTPGRGAAVGAGGGLRGAAHPVPAPVPPAAPALALPPLPPAPLPAQPRGAPRAPHRGRLASAAPAFRLRQTRGARGGAGAGGGAGHGHAGAGPAALPPGPALVQFLGCPQPRGFLRPGPGLRRHRPGQAQVGDRPAPPPPSPAHRAAPCPTHPGIRTHPGAPAPGGVPRPREPRP</sequence>
<dbReference type="Ensembl" id="ENSANIT00000018970.1">
    <property type="protein sequence ID" value="ENSANIP00000018353.1"/>
    <property type="gene ID" value="ENSANIG00000012477.1"/>
</dbReference>
<protein>
    <submittedName>
        <fullName evidence="3">Procollagen-lysine,2-oxoglutarate 5-dioxygenase 3</fullName>
    </submittedName>
</protein>
<proteinExistence type="predicted"/>
<evidence type="ECO:0000313" key="4">
    <source>
        <dbReference type="Proteomes" id="UP000694541"/>
    </source>
</evidence>
<dbReference type="GO" id="GO:0008475">
    <property type="term" value="F:procollagen-lysine 5-dioxygenase activity"/>
    <property type="evidence" value="ECO:0007669"/>
    <property type="project" value="TreeGrafter"/>
</dbReference>
<feature type="compositionally biased region" description="Gly residues" evidence="1">
    <location>
        <begin position="337"/>
        <end position="353"/>
    </location>
</feature>
<reference evidence="3" key="2">
    <citation type="submission" date="2025-09" db="UniProtKB">
        <authorList>
            <consortium name="Ensembl"/>
        </authorList>
    </citation>
    <scope>IDENTIFICATION</scope>
</reference>